<reference evidence="5 6" key="1">
    <citation type="submission" date="2019-08" db="EMBL/GenBank/DDBJ databases">
        <title>Archangium and Cystobacter genomes.</title>
        <authorList>
            <person name="Chen I.-C.K."/>
            <person name="Wielgoss S."/>
        </authorList>
    </citation>
    <scope>NUCLEOTIDE SEQUENCE [LARGE SCALE GENOMIC DNA]</scope>
    <source>
        <strain evidence="5 6">Cbm 6</strain>
    </source>
</reference>
<feature type="transmembrane region" description="Helical" evidence="3">
    <location>
        <begin position="18"/>
        <end position="43"/>
    </location>
</feature>
<evidence type="ECO:0000256" key="2">
    <source>
        <dbReference type="PROSITE-ProRule" id="PRU00284"/>
    </source>
</evidence>
<dbReference type="RefSeq" id="WP_395809080.1">
    <property type="nucleotide sequence ID" value="NZ_CP043494.1"/>
</dbReference>
<dbReference type="SUPFAM" id="SSF58104">
    <property type="entry name" value="Methyl-accepting chemotaxis protein (MCP) signaling domain"/>
    <property type="match status" value="1"/>
</dbReference>
<gene>
    <name evidence="5" type="ORF">F0U60_43525</name>
</gene>
<dbReference type="PANTHER" id="PTHR32089:SF112">
    <property type="entry name" value="LYSOZYME-LIKE PROTEIN-RELATED"/>
    <property type="match status" value="1"/>
</dbReference>
<name>A0ABY9X4D7_9BACT</name>
<keyword evidence="3" id="KW-1133">Transmembrane helix</keyword>
<evidence type="ECO:0000256" key="3">
    <source>
        <dbReference type="SAM" id="Phobius"/>
    </source>
</evidence>
<keyword evidence="3" id="KW-0472">Membrane</keyword>
<dbReference type="Gene3D" id="1.10.287.950">
    <property type="entry name" value="Methyl-accepting chemotaxis protein"/>
    <property type="match status" value="1"/>
</dbReference>
<dbReference type="InterPro" id="IPR004089">
    <property type="entry name" value="MCPsignal_dom"/>
</dbReference>
<keyword evidence="1 2" id="KW-0807">Transducer</keyword>
<dbReference type="PROSITE" id="PS50111">
    <property type="entry name" value="CHEMOTAXIS_TRANSDUC_2"/>
    <property type="match status" value="1"/>
</dbReference>
<feature type="transmembrane region" description="Helical" evidence="3">
    <location>
        <begin position="55"/>
        <end position="76"/>
    </location>
</feature>
<protein>
    <submittedName>
        <fullName evidence="5">Methyl-accepting chemotaxis protein</fullName>
    </submittedName>
</protein>
<keyword evidence="6" id="KW-1185">Reference proteome</keyword>
<dbReference type="PANTHER" id="PTHR32089">
    <property type="entry name" value="METHYL-ACCEPTING CHEMOTAXIS PROTEIN MCPB"/>
    <property type="match status" value="1"/>
</dbReference>
<feature type="domain" description="Methyl-accepting transducer" evidence="4">
    <location>
        <begin position="331"/>
        <end position="567"/>
    </location>
</feature>
<feature type="transmembrane region" description="Helical" evidence="3">
    <location>
        <begin position="187"/>
        <end position="209"/>
    </location>
</feature>
<feature type="transmembrane region" description="Helical" evidence="3">
    <location>
        <begin position="130"/>
        <end position="153"/>
    </location>
</feature>
<evidence type="ECO:0000256" key="1">
    <source>
        <dbReference type="ARBA" id="ARBA00023224"/>
    </source>
</evidence>
<dbReference type="Proteomes" id="UP001611383">
    <property type="component" value="Chromosome"/>
</dbReference>
<proteinExistence type="predicted"/>
<feature type="transmembrane region" description="Helical" evidence="3">
    <location>
        <begin position="102"/>
        <end position="124"/>
    </location>
</feature>
<accession>A0ABY9X4D7</accession>
<evidence type="ECO:0000259" key="4">
    <source>
        <dbReference type="PROSITE" id="PS50111"/>
    </source>
</evidence>
<dbReference type="Pfam" id="PF00015">
    <property type="entry name" value="MCPsignal"/>
    <property type="match status" value="1"/>
</dbReference>
<dbReference type="SMART" id="SM00283">
    <property type="entry name" value="MA"/>
    <property type="match status" value="1"/>
</dbReference>
<evidence type="ECO:0000313" key="6">
    <source>
        <dbReference type="Proteomes" id="UP001611383"/>
    </source>
</evidence>
<feature type="transmembrane region" description="Helical" evidence="3">
    <location>
        <begin position="255"/>
        <end position="274"/>
    </location>
</feature>
<sequence>MNGSPPQTVIPPQLLRRVLLVVMVWLIPSTPLAAYLVGLSLGLSAQDIVWSVLYLFPPILLVVGLILPGVGVSALLQGHFRVHPEEPPQERLIRLQMLPWKLSFLGIQLTYLVGGLAFTIPLVLRFHKHALMVGLGLLVASTLGQVLSLPVGIKLEQMLMPFVLEERNRLRLTVSAKGLFWPRQRWYLPYAIITSMANTLVICGLVFVLQTLELRDSQTRALLADPTLPRAHAELAAKTLRTFSDSLFSSLGPPLLILATFTLLVTSLTAWMLARRQVRATTALQEAIEGLANGTPIAPPWASTDELGDVSSGMVTALDHLQEIPTRLQASASLLLSASTALGSASHQQRQRITEQAAMLQEAQLTSEEIRTTSDLASHKAESVLSVAGHAEQLGQYGEEALERTLTGLNTIGDFVDGIRGKVLRLQESATKIASIAVTVKDLADQSHLLALNASIEAARAGDQGAGFAVVASEIRKLADQTIRENALIRKSLLDIGTAIRDVVSMSEQGARQVEGGLEMVKSSGNNLREMSLIIQENAASVRQIVVAVNQQNTGISHIFNAIAHISAGMDETMKRLDTTLQATETLQAVTREVTEIARRYQLNRKE</sequence>
<evidence type="ECO:0000313" key="5">
    <source>
        <dbReference type="EMBL" id="WNG50245.1"/>
    </source>
</evidence>
<dbReference type="EMBL" id="CP043494">
    <property type="protein sequence ID" value="WNG50245.1"/>
    <property type="molecule type" value="Genomic_DNA"/>
</dbReference>
<keyword evidence="3" id="KW-0812">Transmembrane</keyword>
<organism evidence="5 6">
    <name type="scientific">Archangium minus</name>
    <dbReference type="NCBI Taxonomy" id="83450"/>
    <lineage>
        <taxon>Bacteria</taxon>
        <taxon>Pseudomonadati</taxon>
        <taxon>Myxococcota</taxon>
        <taxon>Myxococcia</taxon>
        <taxon>Myxococcales</taxon>
        <taxon>Cystobacterineae</taxon>
        <taxon>Archangiaceae</taxon>
        <taxon>Archangium</taxon>
    </lineage>
</organism>